<dbReference type="InterPro" id="IPR049312">
    <property type="entry name" value="GIDA_C_N"/>
</dbReference>
<comment type="subcellular location">
    <subcellularLocation>
        <location evidence="11">Cytoplasm</location>
    </subcellularLocation>
</comment>
<reference evidence="14 15" key="1">
    <citation type="journal article" date="2016" name="Genome Announc.">
        <title>Draft Genome Sequence of Criibacterium bergeronii gen. nov., sp. nov., Strain CCRI-22567T, Isolated from a Vaginal Sample from a Woman with Bacterial Vaginosis.</title>
        <authorList>
            <person name="Maheux A.F."/>
            <person name="Berube E."/>
            <person name="Boudreau D.K."/>
            <person name="Raymond F."/>
            <person name="Corbeil J."/>
            <person name="Roy P.H."/>
            <person name="Boissinot M."/>
            <person name="Omar R.F."/>
        </authorList>
    </citation>
    <scope>NUCLEOTIDE SEQUENCE [LARGE SCALE GENOMIC DNA]</scope>
    <source>
        <strain evidence="14 15">CCRI-22567</strain>
    </source>
</reference>
<dbReference type="InterPro" id="IPR047001">
    <property type="entry name" value="MnmG_C_subdom"/>
</dbReference>
<dbReference type="FunFam" id="3.50.50.60:FF:000002">
    <property type="entry name" value="tRNA uridine 5-carboxymethylaminomethyl modification enzyme MnmG"/>
    <property type="match status" value="1"/>
</dbReference>
<comment type="function">
    <text evidence="2 11">NAD-binding protein involved in the addition of a carboxymethylaminomethyl (cmnm) group at the wobble position (U34) of certain tRNAs, forming tRNA-cmnm(5)s(2)U34.</text>
</comment>
<sequence>MVFNAGTYDVIVIGAGHAGIEAALAPARIGLSTLLVTLSMETIGYMPCNPSVGGTGKGHLVRELDALGGQMGISSDKTFLQSKMLNTSKGVAVRSLRVQVDKQQYHLYMKKVVEEQKNLDIVMDEVMSIEVEGQKVKSVTTKLNARYYAKAVIVATGVYLDSKVYIGEVNYESGPLGLRGAYGLSDNLKNLNIPIRKFKTGTPARVHKDSIDFSKMIEQFGDKQIEPMSFLNEGVDIGDNQVSCYLTKTNENTHKIILDNINRSSFIRGDMTAIAGARYCPSIEDKVTRFRDKDSHQFFVEPEGIDNKEYYIQGFSSSLAYDIQLEMYKTVPGLENCKMIRPAYAIEYDCIDPLFLKPTLETIDISGLYFAGQMNSTSGYEEAAAQGIVAGINAAAKLKGMEEMILTRDNSYIGVLIDDLVTKGTNEPYRIMTSRAEYRLLLRQDNADERLTEIGYKYGLVDEQRYEKFKQKYDSLDKELERLKNTSADFNKINVYFENNGITPLSSNVNAYNLLKRPEVNYNTLIELGIGDEQLPKYVQSKVETEAKYEGYIVKQKQQVEKFKKLENRLIPDEIDYEDVKGIRIEARQKLTKIKPHSIGQASRISGVSPSDISVLMVYLNAYNKING</sequence>
<dbReference type="GO" id="GO:0005829">
    <property type="term" value="C:cytosol"/>
    <property type="evidence" value="ECO:0007669"/>
    <property type="project" value="TreeGrafter"/>
</dbReference>
<dbReference type="InterPro" id="IPR002218">
    <property type="entry name" value="MnmG-rel"/>
</dbReference>
<keyword evidence="8 11" id="KW-0520">NAD</keyword>
<dbReference type="GO" id="GO:0030488">
    <property type="term" value="P:tRNA methylation"/>
    <property type="evidence" value="ECO:0007669"/>
    <property type="project" value="TreeGrafter"/>
</dbReference>
<dbReference type="GO" id="GO:0050660">
    <property type="term" value="F:flavin adenine dinucleotide binding"/>
    <property type="evidence" value="ECO:0007669"/>
    <property type="project" value="UniProtKB-UniRule"/>
</dbReference>
<dbReference type="InterPro" id="IPR020595">
    <property type="entry name" value="MnmG-rel_CS"/>
</dbReference>
<proteinExistence type="inferred from homology"/>
<dbReference type="AlphaFoldDB" id="A0A371IM37"/>
<dbReference type="RefSeq" id="WP_068912326.1">
    <property type="nucleotide sequence ID" value="NZ_MBEW02000006.1"/>
</dbReference>
<feature type="binding site" evidence="11">
    <location>
        <begin position="14"/>
        <end position="19"/>
    </location>
    <ligand>
        <name>FAD</name>
        <dbReference type="ChEBI" id="CHEBI:57692"/>
    </ligand>
</feature>
<evidence type="ECO:0000256" key="9">
    <source>
        <dbReference type="ARBA" id="ARBA00025948"/>
    </source>
</evidence>
<feature type="domain" description="tRNA uridine 5-carboxymethylaminomethyl modification enzyme C-terminal subdomain" evidence="13">
    <location>
        <begin position="547"/>
        <end position="618"/>
    </location>
</feature>
<dbReference type="Gene3D" id="3.50.50.60">
    <property type="entry name" value="FAD/NAD(P)-binding domain"/>
    <property type="match status" value="2"/>
</dbReference>
<evidence type="ECO:0000256" key="10">
    <source>
        <dbReference type="ARBA" id="ARBA00031800"/>
    </source>
</evidence>
<dbReference type="PROSITE" id="PS01280">
    <property type="entry name" value="GIDA_1"/>
    <property type="match status" value="1"/>
</dbReference>
<dbReference type="STRING" id="1871336.BBG48_01855"/>
<dbReference type="SUPFAM" id="SSF51905">
    <property type="entry name" value="FAD/NAD(P)-binding domain"/>
    <property type="match status" value="1"/>
</dbReference>
<feature type="binding site" evidence="11">
    <location>
        <begin position="276"/>
        <end position="290"/>
    </location>
    <ligand>
        <name>NAD(+)</name>
        <dbReference type="ChEBI" id="CHEBI:57540"/>
    </ligand>
</feature>
<keyword evidence="7 11" id="KW-0274">FAD</keyword>
<evidence type="ECO:0000313" key="15">
    <source>
        <dbReference type="Proteomes" id="UP000093352"/>
    </source>
</evidence>
<evidence type="ECO:0000256" key="7">
    <source>
        <dbReference type="ARBA" id="ARBA00022827"/>
    </source>
</evidence>
<evidence type="ECO:0000256" key="5">
    <source>
        <dbReference type="ARBA" id="ARBA00022630"/>
    </source>
</evidence>
<keyword evidence="6 11" id="KW-0819">tRNA processing</keyword>
<keyword evidence="11" id="KW-0963">Cytoplasm</keyword>
<dbReference type="Pfam" id="PF13932">
    <property type="entry name" value="SAM_GIDA_C"/>
    <property type="match status" value="1"/>
</dbReference>
<dbReference type="InterPro" id="IPR004416">
    <property type="entry name" value="MnmG"/>
</dbReference>
<dbReference type="Pfam" id="PF21680">
    <property type="entry name" value="GIDA_C_1st"/>
    <property type="match status" value="1"/>
</dbReference>
<name>A0A371IM37_9FIRM</name>
<evidence type="ECO:0000256" key="8">
    <source>
        <dbReference type="ARBA" id="ARBA00023027"/>
    </source>
</evidence>
<evidence type="ECO:0000256" key="12">
    <source>
        <dbReference type="SAM" id="Coils"/>
    </source>
</evidence>
<comment type="subunit">
    <text evidence="9 11">Homodimer. Heterotetramer of two MnmE and two MnmG subunits.</text>
</comment>
<evidence type="ECO:0000259" key="13">
    <source>
        <dbReference type="SMART" id="SM01228"/>
    </source>
</evidence>
<feature type="coiled-coil region" evidence="12">
    <location>
        <begin position="466"/>
        <end position="493"/>
    </location>
</feature>
<keyword evidence="12" id="KW-0175">Coiled coil</keyword>
<dbReference type="Proteomes" id="UP000093352">
    <property type="component" value="Unassembled WGS sequence"/>
</dbReference>
<dbReference type="PANTHER" id="PTHR11806">
    <property type="entry name" value="GLUCOSE INHIBITED DIVISION PROTEIN A"/>
    <property type="match status" value="1"/>
</dbReference>
<evidence type="ECO:0000313" key="14">
    <source>
        <dbReference type="EMBL" id="RDY21559.1"/>
    </source>
</evidence>
<dbReference type="NCBIfam" id="TIGR00136">
    <property type="entry name" value="mnmG_gidA"/>
    <property type="match status" value="1"/>
</dbReference>
<evidence type="ECO:0000256" key="6">
    <source>
        <dbReference type="ARBA" id="ARBA00022694"/>
    </source>
</evidence>
<organism evidence="14 15">
    <name type="scientific">Criibacterium bergeronii</name>
    <dbReference type="NCBI Taxonomy" id="1871336"/>
    <lineage>
        <taxon>Bacteria</taxon>
        <taxon>Bacillati</taxon>
        <taxon>Bacillota</taxon>
        <taxon>Clostridia</taxon>
        <taxon>Peptostreptococcales</taxon>
        <taxon>Filifactoraceae</taxon>
        <taxon>Criibacterium</taxon>
    </lineage>
</organism>
<gene>
    <name evidence="11" type="primary">mnmG</name>
    <name evidence="11" type="synonym">gidA</name>
    <name evidence="14" type="ORF">BBG48_004200</name>
</gene>
<evidence type="ECO:0000256" key="3">
    <source>
        <dbReference type="ARBA" id="ARBA00007653"/>
    </source>
</evidence>
<dbReference type="PANTHER" id="PTHR11806:SF0">
    <property type="entry name" value="PROTEIN MTO1 HOMOLOG, MITOCHONDRIAL"/>
    <property type="match status" value="1"/>
</dbReference>
<dbReference type="InterPro" id="IPR040131">
    <property type="entry name" value="MnmG_N"/>
</dbReference>
<dbReference type="SMART" id="SM01228">
    <property type="entry name" value="GIDA_assoc_3"/>
    <property type="match status" value="1"/>
</dbReference>
<dbReference type="FunFam" id="1.10.150.570:FF:000001">
    <property type="entry name" value="tRNA uridine 5-carboxymethylaminomethyl modification enzyme MnmG"/>
    <property type="match status" value="1"/>
</dbReference>
<evidence type="ECO:0000256" key="1">
    <source>
        <dbReference type="ARBA" id="ARBA00001974"/>
    </source>
</evidence>
<dbReference type="InterPro" id="IPR026904">
    <property type="entry name" value="MnmG_C"/>
</dbReference>
<dbReference type="HAMAP" id="MF_00129">
    <property type="entry name" value="MnmG_GidA"/>
    <property type="match status" value="1"/>
</dbReference>
<comment type="caution">
    <text evidence="11">Lacks conserved residue(s) required for the propagation of feature annotation.</text>
</comment>
<evidence type="ECO:0000256" key="2">
    <source>
        <dbReference type="ARBA" id="ARBA00003717"/>
    </source>
</evidence>
<protein>
    <recommendedName>
        <fullName evidence="4 11">tRNA uridine 5-carboxymethylaminomethyl modification enzyme MnmG</fullName>
    </recommendedName>
    <alternativeName>
        <fullName evidence="10 11">Glucose-inhibited division protein A</fullName>
    </alternativeName>
</protein>
<keyword evidence="5 11" id="KW-0285">Flavoprotein</keyword>
<comment type="similarity">
    <text evidence="3 11">Belongs to the MnmG family.</text>
</comment>
<dbReference type="PRINTS" id="PR00411">
    <property type="entry name" value="PNDRDTASEI"/>
</dbReference>
<accession>A0A371IM37</accession>
<keyword evidence="15" id="KW-1185">Reference proteome</keyword>
<dbReference type="InterPro" id="IPR036188">
    <property type="entry name" value="FAD/NAD-bd_sf"/>
</dbReference>
<evidence type="ECO:0000256" key="4">
    <source>
        <dbReference type="ARBA" id="ARBA00020461"/>
    </source>
</evidence>
<dbReference type="InterPro" id="IPR044920">
    <property type="entry name" value="MnmG_C_subdom_sf"/>
</dbReference>
<dbReference type="Gene3D" id="1.10.10.1800">
    <property type="entry name" value="tRNA uridine 5-carboxymethylaminomethyl modification enzyme MnmG/GidA"/>
    <property type="match status" value="1"/>
</dbReference>
<comment type="caution">
    <text evidence="14">The sequence shown here is derived from an EMBL/GenBank/DDBJ whole genome shotgun (WGS) entry which is preliminary data.</text>
</comment>
<dbReference type="EMBL" id="MBEW02000006">
    <property type="protein sequence ID" value="RDY21559.1"/>
    <property type="molecule type" value="Genomic_DNA"/>
</dbReference>
<dbReference type="Gene3D" id="1.10.150.570">
    <property type="entry name" value="GidA associated domain, C-terminal subdomain"/>
    <property type="match status" value="1"/>
</dbReference>
<dbReference type="GO" id="GO:0002098">
    <property type="term" value="P:tRNA wobble uridine modification"/>
    <property type="evidence" value="ECO:0007669"/>
    <property type="project" value="InterPro"/>
</dbReference>
<comment type="cofactor">
    <cofactor evidence="1 11">
        <name>FAD</name>
        <dbReference type="ChEBI" id="CHEBI:57692"/>
    </cofactor>
</comment>
<dbReference type="Pfam" id="PF01134">
    <property type="entry name" value="GIDA"/>
    <property type="match status" value="1"/>
</dbReference>
<evidence type="ECO:0000256" key="11">
    <source>
        <dbReference type="HAMAP-Rule" id="MF_00129"/>
    </source>
</evidence>